<evidence type="ECO:0000313" key="2">
    <source>
        <dbReference type="EMBL" id="CAB3243139.1"/>
    </source>
</evidence>
<sequence length="195" mass="21402">MASGAIILVLMVLLTVILMRFLESRYHVIFSQVVNMTYILVGSMMGIIVAAIIANSVICFYKRRENLAIQEHGVGGQVFVFATQKSAADTSSYTSSTNFTQHSNLAPQIPACPSCQCSNVPYVPQQKNISPTINHKDIRSCTQIENQMDREITVHSPRPDVFVDTSPTVVAVDVHNNIEKVEIPSGNSGQLESDC</sequence>
<dbReference type="Proteomes" id="UP000494256">
    <property type="component" value="Unassembled WGS sequence"/>
</dbReference>
<gene>
    <name evidence="2" type="ORF">APLA_LOCUS10241</name>
</gene>
<proteinExistence type="predicted"/>
<feature type="transmembrane region" description="Helical" evidence="1">
    <location>
        <begin position="5"/>
        <end position="22"/>
    </location>
</feature>
<keyword evidence="1" id="KW-0472">Membrane</keyword>
<comment type="caution">
    <text evidence="2">The sequence shown here is derived from an EMBL/GenBank/DDBJ whole genome shotgun (WGS) entry which is preliminary data.</text>
</comment>
<dbReference type="OrthoDB" id="1728974at2759"/>
<name>A0A8S1AC48_ARCPL</name>
<keyword evidence="1" id="KW-1133">Transmembrane helix</keyword>
<protein>
    <submittedName>
        <fullName evidence="2">Uncharacterized protein</fullName>
    </submittedName>
</protein>
<evidence type="ECO:0000256" key="1">
    <source>
        <dbReference type="SAM" id="Phobius"/>
    </source>
</evidence>
<dbReference type="AlphaFoldDB" id="A0A8S1AC48"/>
<accession>A0A8S1AC48</accession>
<reference evidence="2 3" key="1">
    <citation type="submission" date="2020-04" db="EMBL/GenBank/DDBJ databases">
        <authorList>
            <person name="Wallbank WR R."/>
            <person name="Pardo Diaz C."/>
            <person name="Kozak K."/>
            <person name="Martin S."/>
            <person name="Jiggins C."/>
            <person name="Moest M."/>
            <person name="Warren A I."/>
            <person name="Byers J.R.P. K."/>
            <person name="Montejo-Kovacevich G."/>
            <person name="Yen C E."/>
        </authorList>
    </citation>
    <scope>NUCLEOTIDE SEQUENCE [LARGE SCALE GENOMIC DNA]</scope>
</reference>
<dbReference type="EMBL" id="CADEBD010000314">
    <property type="protein sequence ID" value="CAB3243139.1"/>
    <property type="molecule type" value="Genomic_DNA"/>
</dbReference>
<feature type="transmembrane region" description="Helical" evidence="1">
    <location>
        <begin position="37"/>
        <end position="61"/>
    </location>
</feature>
<keyword evidence="1" id="KW-0812">Transmembrane</keyword>
<evidence type="ECO:0000313" key="3">
    <source>
        <dbReference type="Proteomes" id="UP000494256"/>
    </source>
</evidence>
<organism evidence="2 3">
    <name type="scientific">Arctia plantaginis</name>
    <name type="common">Wood tiger moth</name>
    <name type="synonym">Phalaena plantaginis</name>
    <dbReference type="NCBI Taxonomy" id="874455"/>
    <lineage>
        <taxon>Eukaryota</taxon>
        <taxon>Metazoa</taxon>
        <taxon>Ecdysozoa</taxon>
        <taxon>Arthropoda</taxon>
        <taxon>Hexapoda</taxon>
        <taxon>Insecta</taxon>
        <taxon>Pterygota</taxon>
        <taxon>Neoptera</taxon>
        <taxon>Endopterygota</taxon>
        <taxon>Lepidoptera</taxon>
        <taxon>Glossata</taxon>
        <taxon>Ditrysia</taxon>
        <taxon>Noctuoidea</taxon>
        <taxon>Erebidae</taxon>
        <taxon>Arctiinae</taxon>
        <taxon>Arctia</taxon>
    </lineage>
</organism>